<keyword evidence="5 12" id="KW-0479">Metal-binding</keyword>
<evidence type="ECO:0000256" key="5">
    <source>
        <dbReference type="ARBA" id="ARBA00022723"/>
    </source>
</evidence>
<evidence type="ECO:0000259" key="13">
    <source>
        <dbReference type="Pfam" id="PF00294"/>
    </source>
</evidence>
<dbReference type="GO" id="GO:0004747">
    <property type="term" value="F:ribokinase activity"/>
    <property type="evidence" value="ECO:0007669"/>
    <property type="project" value="UniProtKB-UniRule"/>
</dbReference>
<feature type="binding site" evidence="12">
    <location>
        <position position="315"/>
    </location>
    <ligand>
        <name>K(+)</name>
        <dbReference type="ChEBI" id="CHEBI:29103"/>
    </ligand>
</feature>
<feature type="binding site" evidence="12">
    <location>
        <position position="160"/>
    </location>
    <ligand>
        <name>substrate</name>
    </ligand>
</feature>
<comment type="similarity">
    <text evidence="1">Belongs to the carbohydrate kinase pfkB family.</text>
</comment>
<feature type="binding site" evidence="12">
    <location>
        <position position="275"/>
    </location>
    <ligand>
        <name>K(+)</name>
        <dbReference type="ChEBI" id="CHEBI:29103"/>
    </ligand>
</feature>
<evidence type="ECO:0000256" key="10">
    <source>
        <dbReference type="ARBA" id="ARBA00022958"/>
    </source>
</evidence>
<evidence type="ECO:0000256" key="7">
    <source>
        <dbReference type="ARBA" id="ARBA00022777"/>
    </source>
</evidence>
<evidence type="ECO:0000256" key="3">
    <source>
        <dbReference type="ARBA" id="ARBA00016943"/>
    </source>
</evidence>
<keyword evidence="6 12" id="KW-0547">Nucleotide-binding</keyword>
<evidence type="ECO:0000256" key="9">
    <source>
        <dbReference type="ARBA" id="ARBA00022842"/>
    </source>
</evidence>
<dbReference type="Proteomes" id="UP000235672">
    <property type="component" value="Unassembled WGS sequence"/>
</dbReference>
<comment type="subunit">
    <text evidence="12">Homodimer.</text>
</comment>
<organism evidence="14 15">
    <name type="scientific">Hyaloscypha hepaticicola</name>
    <dbReference type="NCBI Taxonomy" id="2082293"/>
    <lineage>
        <taxon>Eukaryota</taxon>
        <taxon>Fungi</taxon>
        <taxon>Dikarya</taxon>
        <taxon>Ascomycota</taxon>
        <taxon>Pezizomycotina</taxon>
        <taxon>Leotiomycetes</taxon>
        <taxon>Helotiales</taxon>
        <taxon>Hyaloscyphaceae</taxon>
        <taxon>Hyaloscypha</taxon>
    </lineage>
</organism>
<keyword evidence="10 12" id="KW-0630">Potassium</keyword>
<dbReference type="PANTHER" id="PTHR10584">
    <property type="entry name" value="SUGAR KINASE"/>
    <property type="match status" value="1"/>
</dbReference>
<feature type="binding site" evidence="12">
    <location>
        <position position="317"/>
    </location>
    <ligand>
        <name>K(+)</name>
        <dbReference type="ChEBI" id="CHEBI:29103"/>
    </ligand>
</feature>
<evidence type="ECO:0000313" key="14">
    <source>
        <dbReference type="EMBL" id="PMD17041.1"/>
    </source>
</evidence>
<feature type="binding site" evidence="12">
    <location>
        <begin position="278"/>
        <end position="279"/>
    </location>
    <ligand>
        <name>ATP</name>
        <dbReference type="ChEBI" id="CHEBI:30616"/>
    </ligand>
</feature>
<dbReference type="GO" id="GO:0005634">
    <property type="term" value="C:nucleus"/>
    <property type="evidence" value="ECO:0007669"/>
    <property type="project" value="UniProtKB-SubCell"/>
</dbReference>
<sequence length="334" mass="34382">MAPKIITIIGSLNTDLVTVTPRVPSGGETLTASSFSTGSGGKGANQAVACARLSRPKPSTSSSSTSTASSIKVKMVGAVGDDAFGPGIIQNMEKDGIDVSGIKLIPNQSTGVAVILVESSSGENRILLSPGANSTLQPEDFLTPETLGTPLPSLIILQLEIPLPTVLQIIKTAKEAKVPVLLNPAPAVPLPEEVFHGLEHLVLNESESAILTGRAIGETEYDFDWSVVGKEFLSKGVKNVVITLGAKGAFYAGGKGGDGEMCLVGVEKIKVVDTTAAGDTFVGAYAVQVVNEGGEGGMEKVLELACRAAGRTCEKAGAQAAIPWVDEVEGLRMS</sequence>
<dbReference type="SUPFAM" id="SSF53613">
    <property type="entry name" value="Ribokinase-like"/>
    <property type="match status" value="1"/>
</dbReference>
<dbReference type="Gene3D" id="3.40.1190.20">
    <property type="match status" value="1"/>
</dbReference>
<feature type="binding site" evidence="12">
    <location>
        <position position="279"/>
    </location>
    <ligand>
        <name>substrate</name>
    </ligand>
</feature>
<evidence type="ECO:0000256" key="11">
    <source>
        <dbReference type="ARBA" id="ARBA00023277"/>
    </source>
</evidence>
<dbReference type="OrthoDB" id="415590at2759"/>
<keyword evidence="8 12" id="KW-0067">ATP-binding</keyword>
<feature type="binding site" evidence="12">
    <location>
        <position position="273"/>
    </location>
    <ligand>
        <name>K(+)</name>
        <dbReference type="ChEBI" id="CHEBI:29103"/>
    </ligand>
</feature>
<keyword evidence="12" id="KW-0539">Nucleus</keyword>
<comment type="subcellular location">
    <subcellularLocation>
        <location evidence="12">Cytoplasm</location>
    </subcellularLocation>
    <subcellularLocation>
        <location evidence="12">Nucleus</location>
    </subcellularLocation>
</comment>
<dbReference type="InterPro" id="IPR002173">
    <property type="entry name" value="Carboh/pur_kinase_PfkB_CS"/>
</dbReference>
<dbReference type="GO" id="GO:0005524">
    <property type="term" value="F:ATP binding"/>
    <property type="evidence" value="ECO:0007669"/>
    <property type="project" value="UniProtKB-UniRule"/>
</dbReference>
<dbReference type="PROSITE" id="PS00584">
    <property type="entry name" value="PFKB_KINASES_2"/>
    <property type="match status" value="1"/>
</dbReference>
<evidence type="ECO:0000313" key="15">
    <source>
        <dbReference type="Proteomes" id="UP000235672"/>
    </source>
</evidence>
<comment type="caution">
    <text evidence="12">Lacks conserved residue(s) required for the propagation of feature annotation.</text>
</comment>
<evidence type="ECO:0000256" key="4">
    <source>
        <dbReference type="ARBA" id="ARBA00022679"/>
    </source>
</evidence>
<dbReference type="AlphaFoldDB" id="A0A2J6PSQ8"/>
<keyword evidence="12" id="KW-0963">Cytoplasm</keyword>
<gene>
    <name evidence="14" type="ORF">NA56DRAFT_579646</name>
</gene>
<feature type="binding site" evidence="12">
    <location>
        <position position="204"/>
    </location>
    <ligand>
        <name>ATP</name>
        <dbReference type="ChEBI" id="CHEBI:30616"/>
    </ligand>
</feature>
<evidence type="ECO:0000256" key="8">
    <source>
        <dbReference type="ARBA" id="ARBA00022840"/>
    </source>
</evidence>
<feature type="active site" description="Proton acceptor" evidence="12">
    <location>
        <position position="279"/>
    </location>
</feature>
<dbReference type="STRING" id="1745343.A0A2J6PSQ8"/>
<feature type="binding site" evidence="12">
    <location>
        <begin position="41"/>
        <end position="45"/>
    </location>
    <ligand>
        <name>substrate</name>
    </ligand>
</feature>
<comment type="activity regulation">
    <text evidence="12">Activated by a monovalent cation that binds near, but not in, the active site. The most likely occupant of the site in vivo is potassium. Ion binding induces a conformational change that may alter substrate affinity.</text>
</comment>
<reference evidence="14 15" key="1">
    <citation type="submission" date="2016-05" db="EMBL/GenBank/DDBJ databases">
        <title>A degradative enzymes factory behind the ericoid mycorrhizal symbiosis.</title>
        <authorList>
            <consortium name="DOE Joint Genome Institute"/>
            <person name="Martino E."/>
            <person name="Morin E."/>
            <person name="Grelet G."/>
            <person name="Kuo A."/>
            <person name="Kohler A."/>
            <person name="Daghino S."/>
            <person name="Barry K."/>
            <person name="Choi C."/>
            <person name="Cichocki N."/>
            <person name="Clum A."/>
            <person name="Copeland A."/>
            <person name="Hainaut M."/>
            <person name="Haridas S."/>
            <person name="Labutti K."/>
            <person name="Lindquist E."/>
            <person name="Lipzen A."/>
            <person name="Khouja H.-R."/>
            <person name="Murat C."/>
            <person name="Ohm R."/>
            <person name="Olson A."/>
            <person name="Spatafora J."/>
            <person name="Veneault-Fourrey C."/>
            <person name="Henrissat B."/>
            <person name="Grigoriev I."/>
            <person name="Martin F."/>
            <person name="Perotto S."/>
        </authorList>
    </citation>
    <scope>NUCLEOTIDE SEQUENCE [LARGE SCALE GENOMIC DNA]</scope>
    <source>
        <strain evidence="14 15">UAMH 7357</strain>
    </source>
</reference>
<comment type="catalytic activity">
    <reaction evidence="12">
        <text>D-ribose + ATP = D-ribose 5-phosphate + ADP + H(+)</text>
        <dbReference type="Rhea" id="RHEA:13697"/>
        <dbReference type="ChEBI" id="CHEBI:15378"/>
        <dbReference type="ChEBI" id="CHEBI:30616"/>
        <dbReference type="ChEBI" id="CHEBI:47013"/>
        <dbReference type="ChEBI" id="CHEBI:78346"/>
        <dbReference type="ChEBI" id="CHEBI:456216"/>
        <dbReference type="EC" id="2.7.1.15"/>
    </reaction>
</comment>
<dbReference type="InterPro" id="IPR011877">
    <property type="entry name" value="Ribokinase"/>
</dbReference>
<dbReference type="GO" id="GO:0019303">
    <property type="term" value="P:D-ribose catabolic process"/>
    <property type="evidence" value="ECO:0007669"/>
    <property type="project" value="UniProtKB-UniRule"/>
</dbReference>
<dbReference type="CDD" id="cd01174">
    <property type="entry name" value="ribokinase"/>
    <property type="match status" value="1"/>
</dbReference>
<protein>
    <recommendedName>
        <fullName evidence="3 12">Ribokinase</fullName>
        <shortName evidence="12">RK</shortName>
        <ecNumber evidence="2 12">2.7.1.15</ecNumber>
    </recommendedName>
</protein>
<dbReference type="Pfam" id="PF00294">
    <property type="entry name" value="PfkB"/>
    <property type="match status" value="1"/>
</dbReference>
<comment type="function">
    <text evidence="12">Catalyzes the phosphorylation of ribose at O-5 in a reaction requiring ATP and magnesium. The resulting D-ribose-5-phosphate can then be used either for sythesis of nucleotides, histidine, and tryptophan, or as a component of the pentose phosphate pathway.</text>
</comment>
<dbReference type="GO" id="GO:0046872">
    <property type="term" value="F:metal ion binding"/>
    <property type="evidence" value="ECO:0007669"/>
    <property type="project" value="UniProtKB-KW"/>
</dbReference>
<evidence type="ECO:0000256" key="2">
    <source>
        <dbReference type="ARBA" id="ARBA00012035"/>
    </source>
</evidence>
<evidence type="ECO:0000256" key="6">
    <source>
        <dbReference type="ARBA" id="ARBA00022741"/>
    </source>
</evidence>
<keyword evidence="11 12" id="KW-0119">Carbohydrate metabolism</keyword>
<feature type="binding site" evidence="12">
    <location>
        <begin position="243"/>
        <end position="248"/>
    </location>
    <ligand>
        <name>ATP</name>
        <dbReference type="ChEBI" id="CHEBI:30616"/>
    </ligand>
</feature>
<dbReference type="HAMAP" id="MF_01987">
    <property type="entry name" value="Ribokinase"/>
    <property type="match status" value="1"/>
</dbReference>
<dbReference type="GO" id="GO:0005737">
    <property type="term" value="C:cytoplasm"/>
    <property type="evidence" value="ECO:0007669"/>
    <property type="project" value="UniProtKB-SubCell"/>
</dbReference>
<feature type="domain" description="Carbohydrate kinase PfkB" evidence="13">
    <location>
        <begin position="6"/>
        <end position="323"/>
    </location>
</feature>
<evidence type="ECO:0000256" key="12">
    <source>
        <dbReference type="HAMAP-Rule" id="MF_03215"/>
    </source>
</evidence>
<dbReference type="InterPro" id="IPR002139">
    <property type="entry name" value="Ribo/fructo_kinase"/>
</dbReference>
<dbReference type="PRINTS" id="PR00990">
    <property type="entry name" value="RIBOKINASE"/>
</dbReference>
<accession>A0A2J6PSQ8</accession>
<comment type="cofactor">
    <cofactor evidence="12">
        <name>Mg(2+)</name>
        <dbReference type="ChEBI" id="CHEBI:18420"/>
    </cofactor>
    <text evidence="12">Requires a divalent cation, most likely magnesium in vivo, as an electrophilic catalyst to aid phosphoryl group transfer. It is the chelate of the metal and the nucleotide that is the actual substrate.</text>
</comment>
<dbReference type="InterPro" id="IPR029056">
    <property type="entry name" value="Ribokinase-like"/>
</dbReference>
<dbReference type="InterPro" id="IPR011611">
    <property type="entry name" value="PfkB_dom"/>
</dbReference>
<keyword evidence="4 12" id="KW-0808">Transferase</keyword>
<name>A0A2J6PSQ8_9HELO</name>
<comment type="similarity">
    <text evidence="12">Belongs to the carbohydrate kinase PfkB family. Ribokinase subfamily.</text>
</comment>
<keyword evidence="7 12" id="KW-0418">Kinase</keyword>
<proteinExistence type="inferred from homology"/>
<dbReference type="UniPathway" id="UPA00916">
    <property type="reaction ID" value="UER00889"/>
</dbReference>
<dbReference type="EMBL" id="KZ613502">
    <property type="protein sequence ID" value="PMD17041.1"/>
    <property type="molecule type" value="Genomic_DNA"/>
</dbReference>
<keyword evidence="9 12" id="KW-0460">Magnesium</keyword>
<dbReference type="PANTHER" id="PTHR10584:SF166">
    <property type="entry name" value="RIBOKINASE"/>
    <property type="match status" value="1"/>
</dbReference>
<feature type="binding site" evidence="12">
    <location>
        <position position="312"/>
    </location>
    <ligand>
        <name>K(+)</name>
        <dbReference type="ChEBI" id="CHEBI:29103"/>
    </ligand>
</feature>
<feature type="binding site" evidence="12">
    <location>
        <begin position="13"/>
        <end position="15"/>
    </location>
    <ligand>
        <name>substrate</name>
    </ligand>
</feature>
<comment type="pathway">
    <text evidence="12">Carbohydrate metabolism; D-ribose degradation; D-ribose 5-phosphate from beta-D-ribopyranose: step 2/2.</text>
</comment>
<evidence type="ECO:0000256" key="1">
    <source>
        <dbReference type="ARBA" id="ARBA00005380"/>
    </source>
</evidence>
<keyword evidence="15" id="KW-1185">Reference proteome</keyword>
<dbReference type="EC" id="2.7.1.15" evidence="2 12"/>